<reference evidence="1 2" key="1">
    <citation type="submission" date="2016-06" db="EMBL/GenBank/DDBJ databases">
        <authorList>
            <person name="Kjaerup R.B."/>
            <person name="Dalgaard T.S."/>
            <person name="Juul-Madsen H.R."/>
        </authorList>
    </citation>
    <scope>NUCLEOTIDE SEQUENCE [LARGE SCALE GENOMIC DNA]</scope>
    <source>
        <strain evidence="1 2">GCSL-Mp3</strain>
    </source>
</reference>
<sequence length="59" mass="6617">MGILNPTLTGTITFGNKVGVTARNYFIKIKTSGIFFTFNRKDTKCIINLPLNKIKIPSR</sequence>
<accession>A0A1B8HMN4</accession>
<dbReference type="EMBL" id="LZEX01000002">
    <property type="protein sequence ID" value="OBU10679.1"/>
    <property type="molecule type" value="Genomic_DNA"/>
</dbReference>
<name>A0A1B8HMN4_9GAMM</name>
<protein>
    <submittedName>
        <fullName evidence="1">Uncharacterized protein</fullName>
    </submittedName>
</protein>
<gene>
    <name evidence="1" type="ORF">AYY17_14205</name>
</gene>
<organism evidence="1 2">
    <name type="scientific">Morganella psychrotolerans</name>
    <dbReference type="NCBI Taxonomy" id="368603"/>
    <lineage>
        <taxon>Bacteria</taxon>
        <taxon>Pseudomonadati</taxon>
        <taxon>Pseudomonadota</taxon>
        <taxon>Gammaproteobacteria</taxon>
        <taxon>Enterobacterales</taxon>
        <taxon>Morganellaceae</taxon>
        <taxon>Morganella</taxon>
    </lineage>
</organism>
<evidence type="ECO:0000313" key="1">
    <source>
        <dbReference type="EMBL" id="OBU10679.1"/>
    </source>
</evidence>
<proteinExistence type="predicted"/>
<dbReference type="AlphaFoldDB" id="A0A1B8HMN4"/>
<dbReference type="Proteomes" id="UP000092247">
    <property type="component" value="Unassembled WGS sequence"/>
</dbReference>
<evidence type="ECO:0000313" key="2">
    <source>
        <dbReference type="Proteomes" id="UP000092247"/>
    </source>
</evidence>
<comment type="caution">
    <text evidence="1">The sequence shown here is derived from an EMBL/GenBank/DDBJ whole genome shotgun (WGS) entry which is preliminary data.</text>
</comment>